<feature type="region of interest" description="Disordered" evidence="8">
    <location>
        <begin position="177"/>
        <end position="211"/>
    </location>
</feature>
<evidence type="ECO:0000256" key="6">
    <source>
        <dbReference type="ARBA" id="ARBA00023242"/>
    </source>
</evidence>
<dbReference type="SUPFAM" id="SSF57667">
    <property type="entry name" value="beta-beta-alpha zinc fingers"/>
    <property type="match status" value="3"/>
</dbReference>
<dbReference type="PROSITE" id="PS50157">
    <property type="entry name" value="ZINC_FINGER_C2H2_2"/>
    <property type="match status" value="4"/>
</dbReference>
<evidence type="ECO:0000259" key="10">
    <source>
        <dbReference type="PROSITE" id="PS50835"/>
    </source>
</evidence>
<gene>
    <name evidence="12 13" type="primary">LOC106811934</name>
</gene>
<evidence type="ECO:0000256" key="2">
    <source>
        <dbReference type="ARBA" id="ARBA00022723"/>
    </source>
</evidence>
<evidence type="ECO:0000256" key="1">
    <source>
        <dbReference type="ARBA" id="ARBA00004123"/>
    </source>
</evidence>
<evidence type="ECO:0000313" key="11">
    <source>
        <dbReference type="Proteomes" id="UP000695022"/>
    </source>
</evidence>
<feature type="compositionally biased region" description="Polar residues" evidence="8">
    <location>
        <begin position="374"/>
        <end position="383"/>
    </location>
</feature>
<dbReference type="PROSITE" id="PS00028">
    <property type="entry name" value="ZINC_FINGER_C2H2_1"/>
    <property type="match status" value="3"/>
</dbReference>
<evidence type="ECO:0000313" key="13">
    <source>
        <dbReference type="RefSeq" id="XP_014671164.1"/>
    </source>
</evidence>
<dbReference type="InterPro" id="IPR007110">
    <property type="entry name" value="Ig-like_dom"/>
</dbReference>
<feature type="region of interest" description="Disordered" evidence="8">
    <location>
        <begin position="236"/>
        <end position="279"/>
    </location>
</feature>
<feature type="compositionally biased region" description="Basic and acidic residues" evidence="8">
    <location>
        <begin position="65"/>
        <end position="77"/>
    </location>
</feature>
<name>A0ABM1EG42_PRICU</name>
<feature type="domain" description="C2H2-type" evidence="9">
    <location>
        <begin position="674"/>
        <end position="701"/>
    </location>
</feature>
<evidence type="ECO:0000256" key="3">
    <source>
        <dbReference type="ARBA" id="ARBA00022737"/>
    </source>
</evidence>
<dbReference type="Gene3D" id="3.30.160.60">
    <property type="entry name" value="Classic Zinc Finger"/>
    <property type="match status" value="3"/>
</dbReference>
<feature type="domain" description="C2H2-type" evidence="9">
    <location>
        <begin position="646"/>
        <end position="673"/>
    </location>
</feature>
<keyword evidence="2" id="KW-0479">Metal-binding</keyword>
<feature type="compositionally biased region" description="Basic and acidic residues" evidence="8">
    <location>
        <begin position="1"/>
        <end position="11"/>
    </location>
</feature>
<dbReference type="PANTHER" id="PTHR16515:SF49">
    <property type="entry name" value="GASTRULA ZINC FINGER PROTEIN XLCGF49.1-LIKE-RELATED"/>
    <property type="match status" value="1"/>
</dbReference>
<organism evidence="11 12">
    <name type="scientific">Priapulus caudatus</name>
    <name type="common">Priapulid worm</name>
    <dbReference type="NCBI Taxonomy" id="37621"/>
    <lineage>
        <taxon>Eukaryota</taxon>
        <taxon>Metazoa</taxon>
        <taxon>Ecdysozoa</taxon>
        <taxon>Scalidophora</taxon>
        <taxon>Priapulida</taxon>
        <taxon>Priapulimorpha</taxon>
        <taxon>Priapulimorphida</taxon>
        <taxon>Priapulidae</taxon>
        <taxon>Priapulus</taxon>
    </lineage>
</organism>
<feature type="domain" description="Ig-like" evidence="10">
    <location>
        <begin position="117"/>
        <end position="202"/>
    </location>
</feature>
<feature type="region of interest" description="Disordered" evidence="8">
    <location>
        <begin position="372"/>
        <end position="451"/>
    </location>
</feature>
<dbReference type="SMART" id="SM00355">
    <property type="entry name" value="ZnF_C2H2"/>
    <property type="match status" value="4"/>
</dbReference>
<feature type="domain" description="C2H2-type" evidence="9">
    <location>
        <begin position="607"/>
        <end position="635"/>
    </location>
</feature>
<dbReference type="RefSeq" id="XP_014671164.1">
    <property type="nucleotide sequence ID" value="XM_014815678.1"/>
</dbReference>
<keyword evidence="6" id="KW-0539">Nucleus</keyword>
<feature type="region of interest" description="Disordered" evidence="8">
    <location>
        <begin position="724"/>
        <end position="760"/>
    </location>
</feature>
<feature type="compositionally biased region" description="Polar residues" evidence="8">
    <location>
        <begin position="14"/>
        <end position="32"/>
    </location>
</feature>
<evidence type="ECO:0000313" key="12">
    <source>
        <dbReference type="RefSeq" id="XP_014671163.1"/>
    </source>
</evidence>
<feature type="compositionally biased region" description="Low complexity" evidence="8">
    <location>
        <begin position="180"/>
        <end position="194"/>
    </location>
</feature>
<comment type="subcellular location">
    <subcellularLocation>
        <location evidence="1">Nucleus</location>
    </subcellularLocation>
</comment>
<feature type="domain" description="C2H2-type" evidence="9">
    <location>
        <begin position="702"/>
        <end position="729"/>
    </location>
</feature>
<keyword evidence="5" id="KW-0862">Zinc</keyword>
<feature type="region of interest" description="Disordered" evidence="8">
    <location>
        <begin position="1"/>
        <end position="90"/>
    </location>
</feature>
<keyword evidence="11" id="KW-1185">Reference proteome</keyword>
<feature type="compositionally biased region" description="Pro residues" evidence="8">
    <location>
        <begin position="751"/>
        <end position="760"/>
    </location>
</feature>
<feature type="region of interest" description="Disordered" evidence="8">
    <location>
        <begin position="504"/>
        <end position="544"/>
    </location>
</feature>
<protein>
    <submittedName>
        <fullName evidence="12 13">Uncharacterized protein LOC106811934</fullName>
    </submittedName>
</protein>
<dbReference type="InterPro" id="IPR013087">
    <property type="entry name" value="Znf_C2H2_type"/>
</dbReference>
<dbReference type="RefSeq" id="XP_014671163.1">
    <property type="nucleotide sequence ID" value="XM_014815677.1"/>
</dbReference>
<feature type="compositionally biased region" description="Basic and acidic residues" evidence="8">
    <location>
        <begin position="242"/>
        <end position="252"/>
    </location>
</feature>
<evidence type="ECO:0000256" key="7">
    <source>
        <dbReference type="PROSITE-ProRule" id="PRU00042"/>
    </source>
</evidence>
<sequence>MEKERETRRAFSELASQLQDSQPSASGETGSNGRRERFGSVPRDFSFTDLQRRSTISKDSGGPEASRDSSEDRKPSALKESPPEGSAMEVQYHKEWCSVQQSELFTDTDDVFLPAAPSSVQVQTPSGEHVYKSFPCSVEDMSDNCAGTGQPQMVWEQQHERQVFARGRNTNRLWLPVQNSNASVGTSSGSSCGDESSKDELSPLPQSPLPHCPMISPVRKQFDALFTMDDVLSRRSSSTSVGHEEEKAEAKQSPKWTSTELTTESAEGKLPSCDLASPSALDPRSKKGYFSKKIGRVIDTDEFNIDLKVSRQKLLESTREGLEPSKQTTREISIKTEPYDSVFDDLADNSAFKSVRPGTLRYRSFSEPGGFSLVPSQLEQQDSGQKRGAEAERVWEEESESSKVTKLGTVEESQQGRPGNEPADSRRRGLQIHISQDRGDDDEAGNEERRQEHNQMFMRPWLLGPPVMPPYHSLPSSPTLGYFSLSPSPRESYSGGFFHFPPTDHDASASSSPIRPESGVFSELGSPFSPKDGERSPRSPTGQFLTVPHKEVFSQDAGTLQFTLGGAQQAVLGLSPMKSEELKNIGGLDPYHTNAPRLSAQDSDVTYICPICGQIFAMYDRLAKHIASRHRGSDGSRKDTSPTKSHYCHVCKRSFARSDMLTRHMRLHTGIKPYTCKVCGQVFSRSDHLSTHQRTHTGEKPYKCPACPYAACRRDMITRHLRTHNRQAKTAAESLPGSSTEPQVLLDPGPGLQPPPQGLT</sequence>
<accession>A0ABM1EG42</accession>
<dbReference type="Pfam" id="PF00096">
    <property type="entry name" value="zf-C2H2"/>
    <property type="match status" value="2"/>
</dbReference>
<evidence type="ECO:0000256" key="5">
    <source>
        <dbReference type="ARBA" id="ARBA00022833"/>
    </source>
</evidence>
<feature type="compositionally biased region" description="Basic and acidic residues" evidence="8">
    <location>
        <begin position="384"/>
        <end position="403"/>
    </location>
</feature>
<dbReference type="PROSITE" id="PS50835">
    <property type="entry name" value="IG_LIKE"/>
    <property type="match status" value="1"/>
</dbReference>
<feature type="compositionally biased region" description="Polar residues" evidence="8">
    <location>
        <begin position="254"/>
        <end position="265"/>
    </location>
</feature>
<dbReference type="GeneID" id="106811934"/>
<reference evidence="12 13" key="1">
    <citation type="submission" date="2025-05" db="UniProtKB">
        <authorList>
            <consortium name="RefSeq"/>
        </authorList>
    </citation>
    <scope>IDENTIFICATION</scope>
</reference>
<dbReference type="Pfam" id="PF13912">
    <property type="entry name" value="zf-C2H2_6"/>
    <property type="match status" value="1"/>
</dbReference>
<dbReference type="InterPro" id="IPR050331">
    <property type="entry name" value="Zinc_finger"/>
</dbReference>
<evidence type="ECO:0000256" key="8">
    <source>
        <dbReference type="SAM" id="MobiDB-lite"/>
    </source>
</evidence>
<evidence type="ECO:0000256" key="4">
    <source>
        <dbReference type="ARBA" id="ARBA00022771"/>
    </source>
</evidence>
<evidence type="ECO:0000259" key="9">
    <source>
        <dbReference type="PROSITE" id="PS50157"/>
    </source>
</evidence>
<dbReference type="PANTHER" id="PTHR16515">
    <property type="entry name" value="PR DOMAIN ZINC FINGER PROTEIN"/>
    <property type="match status" value="1"/>
</dbReference>
<proteinExistence type="predicted"/>
<dbReference type="Proteomes" id="UP000695022">
    <property type="component" value="Unplaced"/>
</dbReference>
<keyword evidence="3" id="KW-0677">Repeat</keyword>
<keyword evidence="4 7" id="KW-0863">Zinc-finger</keyword>
<dbReference type="InterPro" id="IPR036236">
    <property type="entry name" value="Znf_C2H2_sf"/>
</dbReference>